<dbReference type="STRING" id="306541.SAMN05421668_1438"/>
<sequence length="414" mass="47970">MTEENISTDVILSAFKQDLEAKKLTTKTIDKHMINAENFYDFIEDEQMEPPHYYDALILSFLGDYYIRKYLFSSKSDVGPYLATFKKLADTLSKRNWISPEENIAIKDLCKEKAFFMHRFDTYETTTDFLDWTFENDPNVYHQTTTHTINREASSGLDVDDLLVAPLKTIDFDQPPFFDMFNVFLKNLDQKQRHKVTNGTQHLTRAFWKEFDETNGLNLFTKPTLNQRDIPPFHLLYVFAEAGDFFIIDGNFLIPTDFVTDYLNAEIEAQVAYVMEVFWHGVDWRLLDVANGEHLLGCLQVDQINFADILSAFPPGEAIKADHPLFKPLLDYTSHLRPTLDSFFLDVLPAFEPFGLVKLDYNNYTPVNPVSFKELSAITVTPLGHVFFSIFKDMADAFDDDDENDFFRLILDSL</sequence>
<dbReference type="EMBL" id="FPAI01000043">
    <property type="protein sequence ID" value="SFT08327.1"/>
    <property type="molecule type" value="Genomic_DNA"/>
</dbReference>
<evidence type="ECO:0000313" key="3">
    <source>
        <dbReference type="Proteomes" id="UP000199139"/>
    </source>
</evidence>
<evidence type="ECO:0000313" key="4">
    <source>
        <dbReference type="Proteomes" id="UP000321773"/>
    </source>
</evidence>
<dbReference type="EMBL" id="BJWJ01000053">
    <property type="protein sequence ID" value="GEM05804.1"/>
    <property type="molecule type" value="Genomic_DNA"/>
</dbReference>
<gene>
    <name evidence="1" type="ORF">HMI01_27920</name>
    <name evidence="2" type="ORF">SAMN05421668_1438</name>
</gene>
<keyword evidence="4" id="KW-1185">Reference proteome</keyword>
<dbReference type="Proteomes" id="UP000199139">
    <property type="component" value="Unassembled WGS sequence"/>
</dbReference>
<dbReference type="OrthoDB" id="9814402at2"/>
<dbReference type="AlphaFoldDB" id="A0A1I6V409"/>
<reference evidence="2 3" key="1">
    <citation type="submission" date="2016-10" db="EMBL/GenBank/DDBJ databases">
        <authorList>
            <person name="de Groot N.N."/>
        </authorList>
    </citation>
    <scope>NUCLEOTIDE SEQUENCE [LARGE SCALE GENOMIC DNA]</scope>
    <source>
        <strain evidence="2 3">DSM 17074</strain>
    </source>
</reference>
<evidence type="ECO:0000313" key="2">
    <source>
        <dbReference type="EMBL" id="SFT08327.1"/>
    </source>
</evidence>
<dbReference type="Proteomes" id="UP000321773">
    <property type="component" value="Unassembled WGS sequence"/>
</dbReference>
<name>A0A1I6V409_9BACI</name>
<protein>
    <submittedName>
        <fullName evidence="2">Uncharacterized protein</fullName>
    </submittedName>
</protein>
<organism evidence="2 3">
    <name type="scientific">Halolactibacillus miurensis</name>
    <dbReference type="NCBI Taxonomy" id="306541"/>
    <lineage>
        <taxon>Bacteria</taxon>
        <taxon>Bacillati</taxon>
        <taxon>Bacillota</taxon>
        <taxon>Bacilli</taxon>
        <taxon>Bacillales</taxon>
        <taxon>Bacillaceae</taxon>
        <taxon>Halolactibacillus</taxon>
    </lineage>
</organism>
<evidence type="ECO:0000313" key="1">
    <source>
        <dbReference type="EMBL" id="GEM05804.1"/>
    </source>
</evidence>
<reference evidence="1 4" key="2">
    <citation type="submission" date="2019-07" db="EMBL/GenBank/DDBJ databases">
        <title>Whole genome shotgun sequence of Halolactibacillus miurensis NBRC 100873.</title>
        <authorList>
            <person name="Hosoyama A."/>
            <person name="Uohara A."/>
            <person name="Ohji S."/>
            <person name="Ichikawa N."/>
        </authorList>
    </citation>
    <scope>NUCLEOTIDE SEQUENCE [LARGE SCALE GENOMIC DNA]</scope>
    <source>
        <strain evidence="1 4">NBRC 100873</strain>
    </source>
</reference>
<proteinExistence type="predicted"/>
<dbReference type="RefSeq" id="WP_062319719.1">
    <property type="nucleotide sequence ID" value="NZ_BJWJ01000053.1"/>
</dbReference>
<accession>A0A1I6V409</accession>